<evidence type="ECO:0000259" key="6">
    <source>
        <dbReference type="PROSITE" id="PS51643"/>
    </source>
</evidence>
<evidence type="ECO:0000256" key="5">
    <source>
        <dbReference type="ARBA" id="ARBA00023118"/>
    </source>
</evidence>
<keyword evidence="1" id="KW-0547">Nucleotide-binding</keyword>
<evidence type="ECO:0000256" key="3">
    <source>
        <dbReference type="ARBA" id="ARBA00022806"/>
    </source>
</evidence>
<dbReference type="EMBL" id="JARRAF010000039">
    <property type="protein sequence ID" value="MDK2126494.1"/>
    <property type="molecule type" value="Genomic_DNA"/>
</dbReference>
<reference evidence="7" key="1">
    <citation type="submission" date="2023-03" db="EMBL/GenBank/DDBJ databases">
        <title>Chitinimonas shenzhenensis gen. nov., sp. nov., a novel member of family Burkholderiaceae isolated from activated sludge collected in Shen Zhen, China.</title>
        <authorList>
            <person name="Wang X."/>
        </authorList>
    </citation>
    <scope>NUCLEOTIDE SEQUENCE</scope>
    <source>
        <strain evidence="7">DQS-5</strain>
    </source>
</reference>
<dbReference type="Gene3D" id="3.40.50.300">
    <property type="entry name" value="P-loop containing nucleotide triphosphate hydrolases"/>
    <property type="match status" value="2"/>
</dbReference>
<keyword evidence="5" id="KW-0051">Antiviral defense</keyword>
<organism evidence="7 8">
    <name type="scientific">Parachitinimonas caeni</name>
    <dbReference type="NCBI Taxonomy" id="3031301"/>
    <lineage>
        <taxon>Bacteria</taxon>
        <taxon>Pseudomonadati</taxon>
        <taxon>Pseudomonadota</taxon>
        <taxon>Betaproteobacteria</taxon>
        <taxon>Neisseriales</taxon>
        <taxon>Chitinibacteraceae</taxon>
        <taxon>Parachitinimonas</taxon>
    </lineage>
</organism>
<evidence type="ECO:0000256" key="4">
    <source>
        <dbReference type="ARBA" id="ARBA00022840"/>
    </source>
</evidence>
<dbReference type="RefSeq" id="WP_284102813.1">
    <property type="nucleotide sequence ID" value="NZ_JARRAF010000039.1"/>
</dbReference>
<dbReference type="InterPro" id="IPR054712">
    <property type="entry name" value="Cas3-like_dom"/>
</dbReference>
<keyword evidence="4" id="KW-0067">ATP-binding</keyword>
<dbReference type="Proteomes" id="UP001172778">
    <property type="component" value="Unassembled WGS sequence"/>
</dbReference>
<gene>
    <name evidence="7" type="primary">cas3u</name>
    <name evidence="7" type="ORF">PZA18_20850</name>
</gene>
<comment type="caution">
    <text evidence="7">The sequence shown here is derived from an EMBL/GenBank/DDBJ whole genome shotgun (WGS) entry which is preliminary data.</text>
</comment>
<name>A0ABT7E2M1_9NEIS</name>
<dbReference type="InterPro" id="IPR006483">
    <property type="entry name" value="CRISPR-assoc_Cas3_HD"/>
</dbReference>
<keyword evidence="3" id="KW-0347">Helicase</keyword>
<dbReference type="SUPFAM" id="SSF52540">
    <property type="entry name" value="P-loop containing nucleoside triphosphate hydrolases"/>
    <property type="match status" value="1"/>
</dbReference>
<proteinExistence type="predicted"/>
<sequence length="1154" mass="128061">MDVLKNFQESLFQRLLGDAAEPYQWQRETFAQLVQGVVPQAIHAPTSAGKALIIPTYLAALATQCQMDTRQPLPRRLVFVVNRRVLVDDATRLAETLRTIIYQDEIPGLRQALAELSATGQPLQIATLRGQFVDDGQWATDPTTPAIILATPDMLGSRLLFRGYGVGRNRAALHAGLLSMDTTVVHDEAHLSPAFTHLLRQIERRVACPAQEMGVPALRVVEMTATSRIDTSRSEGQGAEIVCDPQADPALLKRMQARKALKIERCETRKAFEARVVELVQAYAPQNKAIGIFVTSPEMANRLSKALTQRGKVDGKAVGPAIARNRVVVLTGTMRGAERDDLLQSEAWQRVSAGRSEQDEQGSAVLIATSAGEIGIDLDVDVLICDAATIERLTQRFGRCNRRGLCLAHIHLMRCDEGKVRSAVAKALALLDHLPTPFEETEVRDASPAALTQLRQHPEYAMACEAPVPDRDLEDGIIDLFAATTEALPSLQVPDPALWIHGLVEETPEIELAWRILPGRDQDEWLTRWPLQQSERLRLPLNQATRVYLQTLLARRTEPDGAEVVTLQPEGSLIAVRDVKQIQPNQTILIDRRLGGLSLHGLVDATLTEPVEDVSGRYHGRVEVLPLEFDDENEVWLTEQTISYLTLSAYLAEHYPEYQVVWLDADGAEGPTAWLSAPAREISDANEVPGRTARLLEDHQTLAGKAARRIASKLKLPNELGTAIECAARHHDDGKRRACWQHAIGNRDLSQPLGKSGHKDFDYQTNAGYRHELGSAAEWADLDSVTRHLIAAHHGYARPNFPVASQLHAGCEQAAATAQGDFDEVVRRYGQWGCAYLESLVKGADILAEWYANALVLDADLMDRVTDHSPVLTPDFPQSTVSLGFNPRNFGEYLAAIGLLRLLSFRQPQACLQWQAEGDMAVFSGITQGDVMTALACLQRTRIEIDKQRAMTLMSKNENEQNLPLYLVFAQDLAIPPLAINAFLSPLFDKPSKWKLFTAKVTLTKTLTELLMHCASTSLSHPGDVLSHQILRWRSDKAKTDRFRLDARTSWSARDVGWSPHDENMAAVRPWIEVLALLGIQQVFLPPWDRTQAYATWRRPRSIRQVGLAARAGLGDVLQQFSPRFVQSGKFTDSYESSIQTSRGARLCPAMFVI</sequence>
<evidence type="ECO:0000256" key="2">
    <source>
        <dbReference type="ARBA" id="ARBA00022801"/>
    </source>
</evidence>
<dbReference type="InterPro" id="IPR013444">
    <property type="entry name" value="Helicase_Cas3_CRISPR-ass_Anaes"/>
</dbReference>
<evidence type="ECO:0000313" key="7">
    <source>
        <dbReference type="EMBL" id="MDK2126494.1"/>
    </source>
</evidence>
<dbReference type="Pfam" id="PF22590">
    <property type="entry name" value="Cas3-like_C_2"/>
    <property type="match status" value="1"/>
</dbReference>
<dbReference type="PROSITE" id="PS51643">
    <property type="entry name" value="HD_CAS3"/>
    <property type="match status" value="1"/>
</dbReference>
<feature type="domain" description="HD Cas3-type" evidence="6">
    <location>
        <begin position="689"/>
        <end position="851"/>
    </location>
</feature>
<keyword evidence="2" id="KW-0378">Hydrolase</keyword>
<protein>
    <submittedName>
        <fullName evidence="7">Type I-U CRISPR-associated helicase/endonuclease Cas3</fullName>
    </submittedName>
</protein>
<dbReference type="SMART" id="SM00490">
    <property type="entry name" value="HELICc"/>
    <property type="match status" value="1"/>
</dbReference>
<dbReference type="InterPro" id="IPR027417">
    <property type="entry name" value="P-loop_NTPase"/>
</dbReference>
<keyword evidence="8" id="KW-1185">Reference proteome</keyword>
<dbReference type="NCBIfam" id="TIGR02621">
    <property type="entry name" value="cas3_GSU0051"/>
    <property type="match status" value="1"/>
</dbReference>
<dbReference type="InterPro" id="IPR001650">
    <property type="entry name" value="Helicase_C-like"/>
</dbReference>
<evidence type="ECO:0000313" key="8">
    <source>
        <dbReference type="Proteomes" id="UP001172778"/>
    </source>
</evidence>
<accession>A0ABT7E2M1</accession>
<evidence type="ECO:0000256" key="1">
    <source>
        <dbReference type="ARBA" id="ARBA00022741"/>
    </source>
</evidence>